<organism evidence="3 4">
    <name type="scientific">Pseudomonas fluorescens</name>
    <dbReference type="NCBI Taxonomy" id="294"/>
    <lineage>
        <taxon>Bacteria</taxon>
        <taxon>Pseudomonadati</taxon>
        <taxon>Pseudomonadota</taxon>
        <taxon>Gammaproteobacteria</taxon>
        <taxon>Pseudomonadales</taxon>
        <taxon>Pseudomonadaceae</taxon>
        <taxon>Pseudomonas</taxon>
    </lineage>
</organism>
<dbReference type="EMBL" id="CP012831">
    <property type="protein sequence ID" value="ALI08745.1"/>
    <property type="molecule type" value="Genomic_DNA"/>
</dbReference>
<evidence type="ECO:0000313" key="3">
    <source>
        <dbReference type="EMBL" id="ALI08745.1"/>
    </source>
</evidence>
<feature type="chain" id="PRO_5006040723" evidence="1">
    <location>
        <begin position="27"/>
        <end position="529"/>
    </location>
</feature>
<gene>
    <name evidence="3" type="ORF">AO356_18565</name>
</gene>
<accession>A0A0N9WZD5</accession>
<dbReference type="Gene3D" id="3.90.1300.10">
    <property type="entry name" value="Amidase signature (AS) domain"/>
    <property type="match status" value="1"/>
</dbReference>
<dbReference type="Pfam" id="PF01425">
    <property type="entry name" value="Amidase"/>
    <property type="match status" value="1"/>
</dbReference>
<dbReference type="SUPFAM" id="SSF75304">
    <property type="entry name" value="Amidase signature (AS) enzymes"/>
    <property type="match status" value="1"/>
</dbReference>
<evidence type="ECO:0000259" key="2">
    <source>
        <dbReference type="Pfam" id="PF01425"/>
    </source>
</evidence>
<feature type="domain" description="Amidase" evidence="2">
    <location>
        <begin position="57"/>
        <end position="312"/>
    </location>
</feature>
<sequence>MSNKRTLWIAKLGFLSCLAITVQAQAKTTEHATQAYEYLSVTELNQRLTANQLTSVELVNYLNNRIQTLDKEGPHLKAVLELNPQALADAALRDSERASGNVRGPLHGIPVLIKDNIDTADQMQTSAGSLAMVGMPAAQDAFVIQRLRDAGAIILGKANMSEWAGMRDLRVPQGWSGRGGQGLNPHVLSAGTCGSSSGSAASVAAGFAPISVGTETNGSIICPSAVNGVVGFKPSLGLLSRSGVVPITRRQDTPGPIARNVYDVALLLYQLAGSDPADPLTGNAPQGSDYTSALSTEALQGKRIGVVLDEGEKHLGAFPLFPVVKSVKRSQCDLGNGMVHDLSPQYCAAVKTLRDNGATLVPVTLSLPDMSNYVQVLAAAMKLELQTYLSTRSGLPITSIETLIDFNEQNPVEGNHGQGMLEQINAQTLSEEQVDALWLPIRASFKSLIDTQFQNHTLDVMVADYDYISQPSAAIAGYPIITVPSGVEPEGEPTSISFIGSMWQDAGVLGFAYAYEQASLKLVHPTFRP</sequence>
<dbReference type="InterPro" id="IPR023631">
    <property type="entry name" value="Amidase_dom"/>
</dbReference>
<reference evidence="4" key="1">
    <citation type="submission" date="2015-09" db="EMBL/GenBank/DDBJ databases">
        <title>Whole genome sequence of Pseudomonas fluorescens FW300-N2C3.</title>
        <authorList>
            <person name="Ray J."/>
            <person name="Melnyk R."/>
            <person name="Deutschbauer A."/>
        </authorList>
    </citation>
    <scope>NUCLEOTIDE SEQUENCE [LARGE SCALE GENOMIC DNA]</scope>
    <source>
        <strain evidence="4">FW300-N2C3</strain>
    </source>
</reference>
<dbReference type="PANTHER" id="PTHR42678">
    <property type="entry name" value="AMIDASE"/>
    <property type="match status" value="1"/>
</dbReference>
<feature type="signal peptide" evidence="1">
    <location>
        <begin position="1"/>
        <end position="26"/>
    </location>
</feature>
<proteinExistence type="predicted"/>
<dbReference type="PANTHER" id="PTHR42678:SF34">
    <property type="entry name" value="OS04G0183300 PROTEIN"/>
    <property type="match status" value="1"/>
</dbReference>
<dbReference type="OrthoDB" id="8872210at2"/>
<evidence type="ECO:0000256" key="1">
    <source>
        <dbReference type="SAM" id="SignalP"/>
    </source>
</evidence>
<protein>
    <submittedName>
        <fullName evidence="3">Amidase</fullName>
    </submittedName>
</protein>
<dbReference type="InterPro" id="IPR036928">
    <property type="entry name" value="AS_sf"/>
</dbReference>
<reference evidence="3 4" key="2">
    <citation type="journal article" date="2018" name="Nature">
        <title>Mutant phenotypes for thousands of bacterial genes of unknown function.</title>
        <authorList>
            <person name="Price M.N."/>
            <person name="Wetmore K.M."/>
            <person name="Waters R.J."/>
            <person name="Callaghan M."/>
            <person name="Ray J."/>
            <person name="Liu H."/>
            <person name="Kuehl J.V."/>
            <person name="Melnyk R.A."/>
            <person name="Lamson J.S."/>
            <person name="Suh Y."/>
            <person name="Carlson H.K."/>
            <person name="Esquivel Z."/>
            <person name="Sadeeshkumar H."/>
            <person name="Chakraborty R."/>
            <person name="Zane G.M."/>
            <person name="Rubin B.E."/>
            <person name="Wall J.D."/>
            <person name="Visel A."/>
            <person name="Bristow J."/>
            <person name="Blow M.J."/>
            <person name="Arkin A.P."/>
            <person name="Deutschbauer A.M."/>
        </authorList>
    </citation>
    <scope>NUCLEOTIDE SEQUENCE [LARGE SCALE GENOMIC DNA]</scope>
    <source>
        <strain evidence="3 4">FW300-N2C3</strain>
    </source>
</reference>
<dbReference type="Proteomes" id="UP000059425">
    <property type="component" value="Chromosome"/>
</dbReference>
<name>A0A0N9WZD5_PSEFL</name>
<dbReference type="AlphaFoldDB" id="A0A0N9WZD5"/>
<keyword evidence="1" id="KW-0732">Signal</keyword>
<evidence type="ECO:0000313" key="4">
    <source>
        <dbReference type="Proteomes" id="UP000059425"/>
    </source>
</evidence>
<dbReference type="RefSeq" id="WP_060740981.1">
    <property type="nucleotide sequence ID" value="NZ_CP012831.1"/>
</dbReference>